<evidence type="ECO:0000313" key="1">
    <source>
        <dbReference type="EMBL" id="RMX38917.1"/>
    </source>
</evidence>
<gene>
    <name evidence="1" type="ORF">pdam_00018914</name>
</gene>
<dbReference type="Proteomes" id="UP000275408">
    <property type="component" value="Unassembled WGS sequence"/>
</dbReference>
<protein>
    <submittedName>
        <fullName evidence="1">Uncharacterized protein</fullName>
    </submittedName>
</protein>
<dbReference type="EMBL" id="RCHS01003914">
    <property type="protein sequence ID" value="RMX38917.1"/>
    <property type="molecule type" value="Genomic_DNA"/>
</dbReference>
<feature type="non-terminal residue" evidence="1">
    <location>
        <position position="93"/>
    </location>
</feature>
<organism evidence="1 2">
    <name type="scientific">Pocillopora damicornis</name>
    <name type="common">Cauliflower coral</name>
    <name type="synonym">Millepora damicornis</name>
    <dbReference type="NCBI Taxonomy" id="46731"/>
    <lineage>
        <taxon>Eukaryota</taxon>
        <taxon>Metazoa</taxon>
        <taxon>Cnidaria</taxon>
        <taxon>Anthozoa</taxon>
        <taxon>Hexacorallia</taxon>
        <taxon>Scleractinia</taxon>
        <taxon>Astrocoeniina</taxon>
        <taxon>Pocilloporidae</taxon>
        <taxon>Pocillopora</taxon>
    </lineage>
</organism>
<accession>A0A3M6TBY6</accession>
<keyword evidence="2" id="KW-1185">Reference proteome</keyword>
<sequence length="93" mass="10711">MAYAPPCEELLPPSQMENLPCKQCTECVSRRKMFRSLSDDFSWKLTSFNQRGSCGMSVVTEILSKWLVERRLHPGKQRANSQSLLGFELRKDT</sequence>
<comment type="caution">
    <text evidence="1">The sequence shown here is derived from an EMBL/GenBank/DDBJ whole genome shotgun (WGS) entry which is preliminary data.</text>
</comment>
<evidence type="ECO:0000313" key="2">
    <source>
        <dbReference type="Proteomes" id="UP000275408"/>
    </source>
</evidence>
<name>A0A3M6TBY6_POCDA</name>
<dbReference type="AlphaFoldDB" id="A0A3M6TBY6"/>
<reference evidence="1 2" key="1">
    <citation type="journal article" date="2018" name="Sci. Rep.">
        <title>Comparative analysis of the Pocillopora damicornis genome highlights role of immune system in coral evolution.</title>
        <authorList>
            <person name="Cunning R."/>
            <person name="Bay R.A."/>
            <person name="Gillette P."/>
            <person name="Baker A.C."/>
            <person name="Traylor-Knowles N."/>
        </authorList>
    </citation>
    <scope>NUCLEOTIDE SEQUENCE [LARGE SCALE GENOMIC DNA]</scope>
    <source>
        <strain evidence="1">RSMAS</strain>
        <tissue evidence="1">Whole animal</tissue>
    </source>
</reference>
<proteinExistence type="predicted"/>